<dbReference type="InterPro" id="IPR046036">
    <property type="entry name" value="DUF5994"/>
</dbReference>
<dbReference type="Pfam" id="PF19457">
    <property type="entry name" value="DUF5994"/>
    <property type="match status" value="1"/>
</dbReference>
<proteinExistence type="predicted"/>
<evidence type="ECO:0000313" key="2">
    <source>
        <dbReference type="Proteomes" id="UP001550628"/>
    </source>
</evidence>
<gene>
    <name evidence="1" type="ORF">ABZ510_22145</name>
</gene>
<evidence type="ECO:0000313" key="1">
    <source>
        <dbReference type="EMBL" id="MEU1954555.1"/>
    </source>
</evidence>
<accession>A0ABV2WUJ6</accession>
<dbReference type="GeneID" id="96246492"/>
<dbReference type="Proteomes" id="UP001550628">
    <property type="component" value="Unassembled WGS sequence"/>
</dbReference>
<name>A0ABV2WUJ6_9NOCA</name>
<comment type="caution">
    <text evidence="1">The sequence shown here is derived from an EMBL/GenBank/DDBJ whole genome shotgun (WGS) entry which is preliminary data.</text>
</comment>
<protein>
    <submittedName>
        <fullName evidence="1">DUF5994 family protein</fullName>
    </submittedName>
</protein>
<organism evidence="1 2">
    <name type="scientific">Nocardia rhamnosiphila</name>
    <dbReference type="NCBI Taxonomy" id="426716"/>
    <lineage>
        <taxon>Bacteria</taxon>
        <taxon>Bacillati</taxon>
        <taxon>Actinomycetota</taxon>
        <taxon>Actinomycetes</taxon>
        <taxon>Mycobacteriales</taxon>
        <taxon>Nocardiaceae</taxon>
        <taxon>Nocardia</taxon>
    </lineage>
</organism>
<dbReference type="RefSeq" id="WP_156059232.1">
    <property type="nucleotide sequence ID" value="NZ_JBEYBD010000010.1"/>
</dbReference>
<reference evidence="1 2" key="1">
    <citation type="submission" date="2024-06" db="EMBL/GenBank/DDBJ databases">
        <title>The Natural Products Discovery Center: Release of the First 8490 Sequenced Strains for Exploring Actinobacteria Biosynthetic Diversity.</title>
        <authorList>
            <person name="Kalkreuter E."/>
            <person name="Kautsar S.A."/>
            <person name="Yang D."/>
            <person name="Bader C.D."/>
            <person name="Teijaro C.N."/>
            <person name="Fluegel L."/>
            <person name="Davis C.M."/>
            <person name="Simpson J.R."/>
            <person name="Lauterbach L."/>
            <person name="Steele A.D."/>
            <person name="Gui C."/>
            <person name="Meng S."/>
            <person name="Li G."/>
            <person name="Viehrig K."/>
            <person name="Ye F."/>
            <person name="Su P."/>
            <person name="Kiefer A.F."/>
            <person name="Nichols A."/>
            <person name="Cepeda A.J."/>
            <person name="Yan W."/>
            <person name="Fan B."/>
            <person name="Jiang Y."/>
            <person name="Adhikari A."/>
            <person name="Zheng C.-J."/>
            <person name="Schuster L."/>
            <person name="Cowan T.M."/>
            <person name="Smanski M.J."/>
            <person name="Chevrette M.G."/>
            <person name="De Carvalho L.P.S."/>
            <person name="Shen B."/>
        </authorList>
    </citation>
    <scope>NUCLEOTIDE SEQUENCE [LARGE SCALE GENOMIC DNA]</scope>
    <source>
        <strain evidence="1 2">NPDC019708</strain>
    </source>
</reference>
<sequence>MTPRSIGLPSVPSRRLPRYAPRLGPQLRLRLCPRGDGTGGVHGVWWPRTQDLVAEVPGLFTVLRPHLGPVWRVVYDPAGWSPSARRLQFGSRAVRLDPYPFELFNTMYVCSVYDIAVVLRVIASTTNSSKANAALAAVPGTRNAGRS</sequence>
<dbReference type="EMBL" id="JBEYBF010000016">
    <property type="protein sequence ID" value="MEU1954555.1"/>
    <property type="molecule type" value="Genomic_DNA"/>
</dbReference>
<keyword evidence="2" id="KW-1185">Reference proteome</keyword>